<feature type="chain" id="PRO_5017251862" evidence="1">
    <location>
        <begin position="24"/>
        <end position="242"/>
    </location>
</feature>
<name>A0A395LP61_9SPHN</name>
<reference evidence="2 3" key="1">
    <citation type="submission" date="2018-07" db="EMBL/GenBank/DDBJ databases">
        <title>Erythrobacter nanhaiensis sp. nov., a novel member of the genus Erythrobacter isolated from the South China Sea.</title>
        <authorList>
            <person name="Chen X."/>
            <person name="Liu J."/>
        </authorList>
    </citation>
    <scope>NUCLEOTIDE SEQUENCE [LARGE SCALE GENOMIC DNA]</scope>
    <source>
        <strain evidence="2 3">S-5</strain>
    </source>
</reference>
<evidence type="ECO:0000256" key="1">
    <source>
        <dbReference type="SAM" id="SignalP"/>
    </source>
</evidence>
<dbReference type="Gene3D" id="3.30.110.170">
    <property type="entry name" value="Protein of unknown function (DUF541), domain 1"/>
    <property type="match status" value="1"/>
</dbReference>
<dbReference type="InterPro" id="IPR052022">
    <property type="entry name" value="26kDa_periplasmic_antigen"/>
</dbReference>
<dbReference type="PANTHER" id="PTHR34387">
    <property type="entry name" value="SLR1258 PROTEIN"/>
    <property type="match status" value="1"/>
</dbReference>
<dbReference type="Proteomes" id="UP000254101">
    <property type="component" value="Unassembled WGS sequence"/>
</dbReference>
<dbReference type="GO" id="GO:0006974">
    <property type="term" value="P:DNA damage response"/>
    <property type="evidence" value="ECO:0007669"/>
    <property type="project" value="TreeGrafter"/>
</dbReference>
<accession>A0A395LP61</accession>
<keyword evidence="3" id="KW-1185">Reference proteome</keyword>
<dbReference type="RefSeq" id="WP_115492916.1">
    <property type="nucleotide sequence ID" value="NZ_JACHWW010000001.1"/>
</dbReference>
<sequence>MIRQTALPLSLALVALSAQPSQAAEIEVQATGPVIELVVNERVEVEPDEVTISAGVRTEAMSAQEALSQNSTQMQRVIDRLRSLGIPERDIQTTRINLGARFDYDQQTRRQVFRGYEATNQVRVLLRDTEEVGGVLDALVQAGANDINGPSFSVSDDTEAKAEARRRALERARTMALDYARVAGYSNVRVLQISESVQGQAREMYSADSIVVTGSRVGGAPPVQPGMVETGVTVAVTYEAVN</sequence>
<gene>
    <name evidence="2" type="ORF">DL238_12435</name>
</gene>
<dbReference type="EMBL" id="QRBB01000001">
    <property type="protein sequence ID" value="RDS78692.1"/>
    <property type="molecule type" value="Genomic_DNA"/>
</dbReference>
<dbReference type="InterPro" id="IPR007497">
    <property type="entry name" value="SIMPL/DUF541"/>
</dbReference>
<dbReference type="PANTHER" id="PTHR34387:SF1">
    <property type="entry name" value="PERIPLASMIC IMMUNOGENIC PROTEIN"/>
    <property type="match status" value="1"/>
</dbReference>
<dbReference type="Pfam" id="PF04402">
    <property type="entry name" value="SIMPL"/>
    <property type="match status" value="1"/>
</dbReference>
<proteinExistence type="predicted"/>
<dbReference type="Gene3D" id="3.30.70.2970">
    <property type="entry name" value="Protein of unknown function (DUF541), domain 2"/>
    <property type="match status" value="1"/>
</dbReference>
<evidence type="ECO:0000313" key="3">
    <source>
        <dbReference type="Proteomes" id="UP000254101"/>
    </source>
</evidence>
<organism evidence="2 3">
    <name type="scientific">Alteriqipengyuania lutimaris</name>
    <dbReference type="NCBI Taxonomy" id="1538146"/>
    <lineage>
        <taxon>Bacteria</taxon>
        <taxon>Pseudomonadati</taxon>
        <taxon>Pseudomonadota</taxon>
        <taxon>Alphaproteobacteria</taxon>
        <taxon>Sphingomonadales</taxon>
        <taxon>Erythrobacteraceae</taxon>
        <taxon>Alteriqipengyuania</taxon>
    </lineage>
</organism>
<protein>
    <submittedName>
        <fullName evidence="2">DUF541 domain-containing protein</fullName>
    </submittedName>
</protein>
<evidence type="ECO:0000313" key="2">
    <source>
        <dbReference type="EMBL" id="RDS78692.1"/>
    </source>
</evidence>
<dbReference type="OrthoDB" id="9813144at2"/>
<comment type="caution">
    <text evidence="2">The sequence shown here is derived from an EMBL/GenBank/DDBJ whole genome shotgun (WGS) entry which is preliminary data.</text>
</comment>
<feature type="signal peptide" evidence="1">
    <location>
        <begin position="1"/>
        <end position="23"/>
    </location>
</feature>
<keyword evidence="1" id="KW-0732">Signal</keyword>
<dbReference type="AlphaFoldDB" id="A0A395LP61"/>